<name>A0A9J7AQF6_9PROT</name>
<evidence type="ECO:0000259" key="5">
    <source>
        <dbReference type="PROSITE" id="PS50931"/>
    </source>
</evidence>
<gene>
    <name evidence="6" type="ORF">NUH88_20880</name>
</gene>
<evidence type="ECO:0000256" key="2">
    <source>
        <dbReference type="ARBA" id="ARBA00023015"/>
    </source>
</evidence>
<dbReference type="CDD" id="cd08422">
    <property type="entry name" value="PBP2_CrgA_like"/>
    <property type="match status" value="1"/>
</dbReference>
<sequence length="299" mass="32772">MDQSETTFLRVVEAGSLRAAAEQLGTDPSAISRRLASLESRLGVKLLTRSTRRSVPTEAGLQYYDGMRRLADEQLALEAKVSGQMELPSGLLRVAAPLDFGSLFIAPVLHDLISVFPALDVEMLLGSEFEQIAQQSIDVAVRIGKLPDSSLICRRLGEVPRVLVGATSYFEDRGIPARPADLRNHEFVFYARRQADAPVTFEGPCGREEVDVSGRFTVNSVSAVRSLVENGCGLHVGPLWAFKDGISDGRLKAILTDYQLDAYPIHVLYHSAGFVPAKVRRFIDFLDAAIQRQPGKFAT</sequence>
<dbReference type="PANTHER" id="PTHR30537">
    <property type="entry name" value="HTH-TYPE TRANSCRIPTIONAL REGULATOR"/>
    <property type="match status" value="1"/>
</dbReference>
<keyword evidence="7" id="KW-1185">Reference proteome</keyword>
<dbReference type="InterPro" id="IPR036390">
    <property type="entry name" value="WH_DNA-bd_sf"/>
</dbReference>
<proteinExistence type="inferred from homology"/>
<dbReference type="PANTHER" id="PTHR30537:SF5">
    <property type="entry name" value="HTH-TYPE TRANSCRIPTIONAL ACTIVATOR TTDR-RELATED"/>
    <property type="match status" value="1"/>
</dbReference>
<dbReference type="InterPro" id="IPR000847">
    <property type="entry name" value="LysR_HTH_N"/>
</dbReference>
<dbReference type="GO" id="GO:0006351">
    <property type="term" value="P:DNA-templated transcription"/>
    <property type="evidence" value="ECO:0007669"/>
    <property type="project" value="TreeGrafter"/>
</dbReference>
<evidence type="ECO:0000256" key="4">
    <source>
        <dbReference type="ARBA" id="ARBA00023163"/>
    </source>
</evidence>
<evidence type="ECO:0000313" key="7">
    <source>
        <dbReference type="Proteomes" id="UP001060336"/>
    </source>
</evidence>
<dbReference type="Proteomes" id="UP001060336">
    <property type="component" value="Chromosome"/>
</dbReference>
<dbReference type="InterPro" id="IPR005119">
    <property type="entry name" value="LysR_subst-bd"/>
</dbReference>
<keyword evidence="4" id="KW-0804">Transcription</keyword>
<dbReference type="Gene3D" id="1.10.10.10">
    <property type="entry name" value="Winged helix-like DNA-binding domain superfamily/Winged helix DNA-binding domain"/>
    <property type="match status" value="1"/>
</dbReference>
<organism evidence="6 7">
    <name type="scientific">Nisaea acidiphila</name>
    <dbReference type="NCBI Taxonomy" id="1862145"/>
    <lineage>
        <taxon>Bacteria</taxon>
        <taxon>Pseudomonadati</taxon>
        <taxon>Pseudomonadota</taxon>
        <taxon>Alphaproteobacteria</taxon>
        <taxon>Rhodospirillales</taxon>
        <taxon>Thalassobaculaceae</taxon>
        <taxon>Nisaea</taxon>
    </lineage>
</organism>
<dbReference type="KEGG" id="naci:NUH88_20880"/>
<feature type="domain" description="HTH lysR-type" evidence="5">
    <location>
        <begin position="7"/>
        <end position="57"/>
    </location>
</feature>
<reference evidence="6" key="1">
    <citation type="submission" date="2022-08" db="EMBL/GenBank/DDBJ databases">
        <title>Nisaea acidiphila sp. nov., isolated from a marine algal debris and emended description of the genus Nisaea Urios et al. 2008.</title>
        <authorList>
            <person name="Kwon K."/>
        </authorList>
    </citation>
    <scope>NUCLEOTIDE SEQUENCE</scope>
    <source>
        <strain evidence="6">MEBiC11861</strain>
    </source>
</reference>
<dbReference type="Gene3D" id="3.40.190.290">
    <property type="match status" value="1"/>
</dbReference>
<dbReference type="SUPFAM" id="SSF46785">
    <property type="entry name" value="Winged helix' DNA-binding domain"/>
    <property type="match status" value="1"/>
</dbReference>
<dbReference type="Pfam" id="PF03466">
    <property type="entry name" value="LysR_substrate"/>
    <property type="match status" value="1"/>
</dbReference>
<keyword evidence="2" id="KW-0805">Transcription regulation</keyword>
<evidence type="ECO:0000256" key="1">
    <source>
        <dbReference type="ARBA" id="ARBA00009437"/>
    </source>
</evidence>
<dbReference type="Pfam" id="PF00126">
    <property type="entry name" value="HTH_1"/>
    <property type="match status" value="1"/>
</dbReference>
<dbReference type="AlphaFoldDB" id="A0A9J7AQF6"/>
<protein>
    <submittedName>
        <fullName evidence="6">LysR family transcriptional regulator</fullName>
    </submittedName>
</protein>
<accession>A0A9J7AQF6</accession>
<evidence type="ECO:0000256" key="3">
    <source>
        <dbReference type="ARBA" id="ARBA00023125"/>
    </source>
</evidence>
<comment type="similarity">
    <text evidence="1">Belongs to the LysR transcriptional regulatory family.</text>
</comment>
<dbReference type="GO" id="GO:0003700">
    <property type="term" value="F:DNA-binding transcription factor activity"/>
    <property type="evidence" value="ECO:0007669"/>
    <property type="project" value="InterPro"/>
</dbReference>
<dbReference type="RefSeq" id="WP_257768703.1">
    <property type="nucleotide sequence ID" value="NZ_CP102480.1"/>
</dbReference>
<dbReference type="InterPro" id="IPR036388">
    <property type="entry name" value="WH-like_DNA-bd_sf"/>
</dbReference>
<evidence type="ECO:0000313" key="6">
    <source>
        <dbReference type="EMBL" id="UUX49835.1"/>
    </source>
</evidence>
<keyword evidence="3" id="KW-0238">DNA-binding</keyword>
<dbReference type="SUPFAM" id="SSF53850">
    <property type="entry name" value="Periplasmic binding protein-like II"/>
    <property type="match status" value="1"/>
</dbReference>
<dbReference type="PROSITE" id="PS50931">
    <property type="entry name" value="HTH_LYSR"/>
    <property type="match status" value="1"/>
</dbReference>
<dbReference type="EMBL" id="CP102480">
    <property type="protein sequence ID" value="UUX49835.1"/>
    <property type="molecule type" value="Genomic_DNA"/>
</dbReference>
<dbReference type="InterPro" id="IPR058163">
    <property type="entry name" value="LysR-type_TF_proteobact-type"/>
</dbReference>
<dbReference type="GO" id="GO:0043565">
    <property type="term" value="F:sequence-specific DNA binding"/>
    <property type="evidence" value="ECO:0007669"/>
    <property type="project" value="TreeGrafter"/>
</dbReference>